<evidence type="ECO:0000256" key="9">
    <source>
        <dbReference type="ARBA" id="ARBA00038307"/>
    </source>
</evidence>
<comment type="caution">
    <text evidence="15">The sequence shown here is derived from an EMBL/GenBank/DDBJ whole genome shotgun (WGS) entry which is preliminary data.</text>
</comment>
<comment type="subunit">
    <text evidence="10">The complex is composed of two ATP-binding proteins (WtpC), two transmembrane proteins (WtpB) and a solute-binding protein (WtpA).</text>
</comment>
<reference evidence="15 16" key="1">
    <citation type="journal article" date="2018" name="Syst. Appl. Microbiol.">
        <title>A new symbiotic nanoarchaeote (Candidatus Nanoclepta minutus) and its host (Zestosphaera tikiterensis gen. nov., sp. nov.) from a New Zealand hot spring.</title>
        <authorList>
            <person name="St John E."/>
            <person name="Liu Y."/>
            <person name="Podar M."/>
            <person name="Stott M.B."/>
            <person name="Meneghin J."/>
            <person name="Chen Z."/>
            <person name="Lagutin K."/>
            <person name="Mitchell K."/>
            <person name="Reysenbach A.L."/>
        </authorList>
    </citation>
    <scope>NUCLEOTIDE SEQUENCE [LARGE SCALE GENOMIC DNA]</scope>
    <source>
        <strain evidence="15">NZ3</strain>
    </source>
</reference>
<dbReference type="InterPro" id="IPR015853">
    <property type="entry name" value="ABC_transpr_FbpC"/>
</dbReference>
<dbReference type="AlphaFoldDB" id="A0A2R7Y553"/>
<sequence>MGLEVFDLSVRLGGREVLKHVSFTLSSGSILVLLGPNGAGKTTLLKSVVGLVRPYQGKVVLNSGVVFNALNGNVFVNVPPWLRRVGYVPQKAYVFPHMSVFDNVAFGLKRLKLSNVELRERVKAVSEIVGIEGILHRKAAELSGGEAQRVALARALAIEPELLLLDEPFANIDPSSRDRIRFELMSLFKKLKVTAIITTHLLEDLWVSDVVGVIIDGRLKYFGSDPKALEGVDVETAKFLNIPVISGKVVEVYEGRVKVYLGLDSFIYAYSDKRLKPGDEVYVAVDPEEVKVSEGGDGVKAEVLYVKETSYLRKVVLKVGNAVVTLPGGRYGIKPDVKVVSLVFNKAKVVGVKSLV</sequence>
<dbReference type="GO" id="GO:0016887">
    <property type="term" value="F:ATP hydrolysis activity"/>
    <property type="evidence" value="ECO:0007669"/>
    <property type="project" value="InterPro"/>
</dbReference>
<keyword evidence="8" id="KW-0472">Membrane</keyword>
<dbReference type="InterPro" id="IPR003593">
    <property type="entry name" value="AAA+_ATPase"/>
</dbReference>
<comment type="catalytic activity">
    <reaction evidence="13">
        <text>tungstate(in) + ATP + H2O = tungstate(out) + ADP + phosphate + H(+)</text>
        <dbReference type="Rhea" id="RHEA:35027"/>
        <dbReference type="ChEBI" id="CHEBI:15377"/>
        <dbReference type="ChEBI" id="CHEBI:15378"/>
        <dbReference type="ChEBI" id="CHEBI:30616"/>
        <dbReference type="ChEBI" id="CHEBI:43474"/>
        <dbReference type="ChEBI" id="CHEBI:46502"/>
        <dbReference type="ChEBI" id="CHEBI:456216"/>
        <dbReference type="EC" id="7.3.2.6"/>
    </reaction>
</comment>
<evidence type="ECO:0000256" key="1">
    <source>
        <dbReference type="ARBA" id="ARBA00022448"/>
    </source>
</evidence>
<evidence type="ECO:0000256" key="7">
    <source>
        <dbReference type="ARBA" id="ARBA00023065"/>
    </source>
</evidence>
<gene>
    <name evidence="15" type="ORF">B7O98_07540</name>
</gene>
<accession>A0A2R7Y553</accession>
<dbReference type="EMBL" id="NBVN01000004">
    <property type="protein sequence ID" value="PUA32497.1"/>
    <property type="molecule type" value="Genomic_DNA"/>
</dbReference>
<feature type="domain" description="ABC transporter" evidence="14">
    <location>
        <begin position="3"/>
        <end position="241"/>
    </location>
</feature>
<evidence type="ECO:0000313" key="15">
    <source>
        <dbReference type="EMBL" id="PUA32497.1"/>
    </source>
</evidence>
<evidence type="ECO:0000313" key="16">
    <source>
        <dbReference type="Proteomes" id="UP000244093"/>
    </source>
</evidence>
<dbReference type="SMART" id="SM00382">
    <property type="entry name" value="AAA"/>
    <property type="match status" value="1"/>
</dbReference>
<proteinExistence type="inferred from homology"/>
<evidence type="ECO:0000256" key="12">
    <source>
        <dbReference type="ARBA" id="ARBA00041133"/>
    </source>
</evidence>
<dbReference type="GO" id="GO:0015408">
    <property type="term" value="F:ABC-type ferric iron transporter activity"/>
    <property type="evidence" value="ECO:0007669"/>
    <property type="project" value="InterPro"/>
</dbReference>
<dbReference type="GO" id="GO:1901238">
    <property type="term" value="F:ABC-type tungstate transporter activity"/>
    <property type="evidence" value="ECO:0007669"/>
    <property type="project" value="UniProtKB-EC"/>
</dbReference>
<dbReference type="GO" id="GO:0005524">
    <property type="term" value="F:ATP binding"/>
    <property type="evidence" value="ECO:0007669"/>
    <property type="project" value="UniProtKB-KW"/>
</dbReference>
<dbReference type="Pfam" id="PF00005">
    <property type="entry name" value="ABC_tran"/>
    <property type="match status" value="1"/>
</dbReference>
<organism evidence="15 16">
    <name type="scientific">Zestosphaera tikiterensis</name>
    <dbReference type="NCBI Taxonomy" id="1973259"/>
    <lineage>
        <taxon>Archaea</taxon>
        <taxon>Thermoproteota</taxon>
        <taxon>Thermoprotei</taxon>
        <taxon>Desulfurococcales</taxon>
        <taxon>Desulfurococcaceae</taxon>
        <taxon>Zestosphaera</taxon>
    </lineage>
</organism>
<dbReference type="EC" id="7.3.2.6" evidence="11"/>
<keyword evidence="4" id="KW-0547">Nucleotide-binding</keyword>
<keyword evidence="6" id="KW-0408">Iron</keyword>
<dbReference type="Proteomes" id="UP000244093">
    <property type="component" value="Unassembled WGS sequence"/>
</dbReference>
<dbReference type="InterPro" id="IPR017871">
    <property type="entry name" value="ABC_transporter-like_CS"/>
</dbReference>
<keyword evidence="5" id="KW-0067">ATP-binding</keyword>
<dbReference type="Gene3D" id="3.40.50.300">
    <property type="entry name" value="P-loop containing nucleotide triphosphate hydrolases"/>
    <property type="match status" value="1"/>
</dbReference>
<dbReference type="PROSITE" id="PS50893">
    <property type="entry name" value="ABC_TRANSPORTER_2"/>
    <property type="match status" value="1"/>
</dbReference>
<dbReference type="PANTHER" id="PTHR42781">
    <property type="entry name" value="SPERMIDINE/PUTRESCINE IMPORT ATP-BINDING PROTEIN POTA"/>
    <property type="match status" value="1"/>
</dbReference>
<keyword evidence="2" id="KW-1003">Cell membrane</keyword>
<keyword evidence="1" id="KW-0813">Transport</keyword>
<keyword evidence="3" id="KW-0410">Iron transport</keyword>
<evidence type="ECO:0000256" key="4">
    <source>
        <dbReference type="ARBA" id="ARBA00022741"/>
    </source>
</evidence>
<comment type="similarity">
    <text evidence="9">Belongs to the ABC transporter superfamily. Sulfate/tungstate importer (TC 3.A.1.6) family.</text>
</comment>
<dbReference type="InterPro" id="IPR003439">
    <property type="entry name" value="ABC_transporter-like_ATP-bd"/>
</dbReference>
<evidence type="ECO:0000256" key="8">
    <source>
        <dbReference type="ARBA" id="ARBA00023136"/>
    </source>
</evidence>
<dbReference type="PANTHER" id="PTHR42781:SF4">
    <property type="entry name" value="SPERMIDINE_PUTRESCINE IMPORT ATP-BINDING PROTEIN POTA"/>
    <property type="match status" value="1"/>
</dbReference>
<evidence type="ECO:0000256" key="6">
    <source>
        <dbReference type="ARBA" id="ARBA00023004"/>
    </source>
</evidence>
<dbReference type="InterPro" id="IPR027417">
    <property type="entry name" value="P-loop_NTPase"/>
</dbReference>
<name>A0A2R7Y553_9CREN</name>
<dbReference type="SUPFAM" id="SSF50331">
    <property type="entry name" value="MOP-like"/>
    <property type="match status" value="1"/>
</dbReference>
<dbReference type="CDD" id="cd03259">
    <property type="entry name" value="ABC_Carb_Solutes_like"/>
    <property type="match status" value="1"/>
</dbReference>
<dbReference type="PROSITE" id="PS00211">
    <property type="entry name" value="ABC_TRANSPORTER_1"/>
    <property type="match status" value="1"/>
</dbReference>
<dbReference type="InterPro" id="IPR050093">
    <property type="entry name" value="ABC_SmlMolc_Importer"/>
</dbReference>
<evidence type="ECO:0000259" key="14">
    <source>
        <dbReference type="PROSITE" id="PS50893"/>
    </source>
</evidence>
<evidence type="ECO:0000256" key="13">
    <source>
        <dbReference type="ARBA" id="ARBA00047936"/>
    </source>
</evidence>
<evidence type="ECO:0000256" key="10">
    <source>
        <dbReference type="ARBA" id="ARBA00038781"/>
    </source>
</evidence>
<protein>
    <recommendedName>
        <fullName evidence="12">Molybdate/tungstate import ATP-binding protein WtpC</fullName>
        <ecNumber evidence="11">7.3.2.6</ecNumber>
    </recommendedName>
</protein>
<evidence type="ECO:0000256" key="2">
    <source>
        <dbReference type="ARBA" id="ARBA00022475"/>
    </source>
</evidence>
<keyword evidence="7" id="KW-0406">Ion transport</keyword>
<dbReference type="InterPro" id="IPR008995">
    <property type="entry name" value="Mo/tungstate-bd_C_term_dom"/>
</dbReference>
<evidence type="ECO:0000256" key="11">
    <source>
        <dbReference type="ARBA" id="ARBA00039025"/>
    </source>
</evidence>
<evidence type="ECO:0000256" key="3">
    <source>
        <dbReference type="ARBA" id="ARBA00022496"/>
    </source>
</evidence>
<dbReference type="SUPFAM" id="SSF52540">
    <property type="entry name" value="P-loop containing nucleoside triphosphate hydrolases"/>
    <property type="match status" value="1"/>
</dbReference>
<dbReference type="GO" id="GO:0016020">
    <property type="term" value="C:membrane"/>
    <property type="evidence" value="ECO:0007669"/>
    <property type="project" value="InterPro"/>
</dbReference>
<evidence type="ECO:0000256" key="5">
    <source>
        <dbReference type="ARBA" id="ARBA00022840"/>
    </source>
</evidence>